<name>A0A4C1ZSI3_EUMVA</name>
<accession>A0A4C1ZSI3</accession>
<dbReference type="AlphaFoldDB" id="A0A4C1ZSI3"/>
<organism evidence="1 2">
    <name type="scientific">Eumeta variegata</name>
    <name type="common">Bagworm moth</name>
    <name type="synonym">Eumeta japonica</name>
    <dbReference type="NCBI Taxonomy" id="151549"/>
    <lineage>
        <taxon>Eukaryota</taxon>
        <taxon>Metazoa</taxon>
        <taxon>Ecdysozoa</taxon>
        <taxon>Arthropoda</taxon>
        <taxon>Hexapoda</taxon>
        <taxon>Insecta</taxon>
        <taxon>Pterygota</taxon>
        <taxon>Neoptera</taxon>
        <taxon>Endopterygota</taxon>
        <taxon>Lepidoptera</taxon>
        <taxon>Glossata</taxon>
        <taxon>Ditrysia</taxon>
        <taxon>Tineoidea</taxon>
        <taxon>Psychidae</taxon>
        <taxon>Oiketicinae</taxon>
        <taxon>Eumeta</taxon>
    </lineage>
</organism>
<sequence>MCEPNFLRERIQFLSVGRTIEAKDLKKKNYRKRALNSGIVGPAENRQGSNLSHNKVETMWPAGQVNKKDFFTLLLLGYHLSQPLECDLVTTRCWLVGNLQGDQPITDACLQHALTCSMQPIADPGICSSITNPHSTN</sequence>
<keyword evidence="2" id="KW-1185">Reference proteome</keyword>
<gene>
    <name evidence="1" type="ORF">EVAR_67463_1</name>
</gene>
<dbReference type="EMBL" id="BGZK01002079">
    <property type="protein sequence ID" value="GBP90382.1"/>
    <property type="molecule type" value="Genomic_DNA"/>
</dbReference>
<evidence type="ECO:0000313" key="2">
    <source>
        <dbReference type="Proteomes" id="UP000299102"/>
    </source>
</evidence>
<comment type="caution">
    <text evidence="1">The sequence shown here is derived from an EMBL/GenBank/DDBJ whole genome shotgun (WGS) entry which is preliminary data.</text>
</comment>
<reference evidence="1 2" key="1">
    <citation type="journal article" date="2019" name="Commun. Biol.">
        <title>The bagworm genome reveals a unique fibroin gene that provides high tensile strength.</title>
        <authorList>
            <person name="Kono N."/>
            <person name="Nakamura H."/>
            <person name="Ohtoshi R."/>
            <person name="Tomita M."/>
            <person name="Numata K."/>
            <person name="Arakawa K."/>
        </authorList>
    </citation>
    <scope>NUCLEOTIDE SEQUENCE [LARGE SCALE GENOMIC DNA]</scope>
</reference>
<protein>
    <submittedName>
        <fullName evidence="1">Uncharacterized protein</fullName>
    </submittedName>
</protein>
<dbReference type="Proteomes" id="UP000299102">
    <property type="component" value="Unassembled WGS sequence"/>
</dbReference>
<proteinExistence type="predicted"/>
<evidence type="ECO:0000313" key="1">
    <source>
        <dbReference type="EMBL" id="GBP90382.1"/>
    </source>
</evidence>